<evidence type="ECO:0000313" key="2">
    <source>
        <dbReference type="Proteomes" id="UP000462621"/>
    </source>
</evidence>
<dbReference type="AlphaFoldDB" id="A0A7X4LQN1"/>
<name>A0A7X4LQN1_9VIBR</name>
<organism evidence="1 2">
    <name type="scientific">Vibrio eleionomae</name>
    <dbReference type="NCBI Taxonomy" id="2653505"/>
    <lineage>
        <taxon>Bacteria</taxon>
        <taxon>Pseudomonadati</taxon>
        <taxon>Pseudomonadota</taxon>
        <taxon>Gammaproteobacteria</taxon>
        <taxon>Vibrionales</taxon>
        <taxon>Vibrionaceae</taxon>
        <taxon>Vibrio</taxon>
    </lineage>
</organism>
<dbReference type="EMBL" id="WEKT01000108">
    <property type="protein sequence ID" value="MZI96147.1"/>
    <property type="molecule type" value="Genomic_DNA"/>
</dbReference>
<gene>
    <name evidence="1" type="ORF">F9817_23500</name>
</gene>
<sequence length="95" mass="10778">MNNIDLSLAGNYLTSSDDLGALDKMLVAQDDFSNSAMRCALSALFGRIGKVLDIKEDVYNQLSNLNKFYLVRGAFPEQEQELRAFILERFYKFVS</sequence>
<accession>A0A7X4LQN1</accession>
<evidence type="ECO:0000313" key="1">
    <source>
        <dbReference type="EMBL" id="MZI96147.1"/>
    </source>
</evidence>
<reference evidence="1 2" key="1">
    <citation type="submission" date="2019-10" db="EMBL/GenBank/DDBJ databases">
        <title>Vibrio sp. nov. isolated from a shrimp pond.</title>
        <authorList>
            <person name="Gomez-Gil B."/>
            <person name="Enciso-Ibarra J."/>
            <person name="Enciso-Ibarra K."/>
            <person name="Bolan-Mejia C."/>
        </authorList>
    </citation>
    <scope>NUCLEOTIDE SEQUENCE [LARGE SCALE GENOMIC DNA]</scope>
    <source>
        <strain evidence="1 2">CAIM 722</strain>
    </source>
</reference>
<dbReference type="RefSeq" id="WP_161158638.1">
    <property type="nucleotide sequence ID" value="NZ_WEKT01000108.1"/>
</dbReference>
<protein>
    <submittedName>
        <fullName evidence="1">Uncharacterized protein</fullName>
    </submittedName>
</protein>
<comment type="caution">
    <text evidence="1">The sequence shown here is derived from an EMBL/GenBank/DDBJ whole genome shotgun (WGS) entry which is preliminary data.</text>
</comment>
<keyword evidence="2" id="KW-1185">Reference proteome</keyword>
<proteinExistence type="predicted"/>
<dbReference type="Proteomes" id="UP000462621">
    <property type="component" value="Unassembled WGS sequence"/>
</dbReference>